<reference evidence="2" key="1">
    <citation type="journal article" date="2019" name="Int. J. Syst. Evol. Microbiol.">
        <title>The Global Catalogue of Microorganisms (GCM) 10K type strain sequencing project: providing services to taxonomists for standard genome sequencing and annotation.</title>
        <authorList>
            <consortium name="The Broad Institute Genomics Platform"/>
            <consortium name="The Broad Institute Genome Sequencing Center for Infectious Disease"/>
            <person name="Wu L."/>
            <person name="Ma J."/>
        </authorList>
    </citation>
    <scope>NUCLEOTIDE SEQUENCE [LARGE SCALE GENOMIC DNA]</scope>
    <source>
        <strain evidence="2">JCM 17441</strain>
    </source>
</reference>
<accession>A0ABP8DHS6</accession>
<dbReference type="Proteomes" id="UP001500620">
    <property type="component" value="Unassembled WGS sequence"/>
</dbReference>
<sequence length="101" mass="11263">MRDGDRPGIQVNLHPLGGVLTLAGRVWPATPGGFATYGATRLVWEMYSDRALDMPAAWPLIDAGISFKSARGLPMESLSGYELQRLGRRVQDRELRRLRPE</sequence>
<dbReference type="EMBL" id="BAABAT010000023">
    <property type="protein sequence ID" value="GAA4256182.1"/>
    <property type="molecule type" value="Genomic_DNA"/>
</dbReference>
<protein>
    <submittedName>
        <fullName evidence="1">Uncharacterized protein</fullName>
    </submittedName>
</protein>
<organism evidence="1 2">
    <name type="scientific">Dactylosporangium darangshiense</name>
    <dbReference type="NCBI Taxonomy" id="579108"/>
    <lineage>
        <taxon>Bacteria</taxon>
        <taxon>Bacillati</taxon>
        <taxon>Actinomycetota</taxon>
        <taxon>Actinomycetes</taxon>
        <taxon>Micromonosporales</taxon>
        <taxon>Micromonosporaceae</taxon>
        <taxon>Dactylosporangium</taxon>
    </lineage>
</organism>
<evidence type="ECO:0000313" key="2">
    <source>
        <dbReference type="Proteomes" id="UP001500620"/>
    </source>
</evidence>
<keyword evidence="2" id="KW-1185">Reference proteome</keyword>
<gene>
    <name evidence="1" type="ORF">GCM10022255_068020</name>
</gene>
<proteinExistence type="predicted"/>
<comment type="caution">
    <text evidence="1">The sequence shown here is derived from an EMBL/GenBank/DDBJ whole genome shotgun (WGS) entry which is preliminary data.</text>
</comment>
<evidence type="ECO:0000313" key="1">
    <source>
        <dbReference type="EMBL" id="GAA4256182.1"/>
    </source>
</evidence>
<name>A0ABP8DHS6_9ACTN</name>